<name>A0A1X3DHF5_9NEIS</name>
<dbReference type="Gene3D" id="3.90.220.20">
    <property type="entry name" value="DNA methylase specificity domains"/>
    <property type="match status" value="1"/>
</dbReference>
<dbReference type="EMBL" id="MTAB01000017">
    <property type="protein sequence ID" value="OSI19846.1"/>
    <property type="molecule type" value="Genomic_DNA"/>
</dbReference>
<feature type="domain" description="Type I restriction modification DNA specificity" evidence="4">
    <location>
        <begin position="72"/>
        <end position="245"/>
    </location>
</feature>
<dbReference type="RefSeq" id="WP_085359743.1">
    <property type="nucleotide sequence ID" value="NZ_MTAB01000017.1"/>
</dbReference>
<evidence type="ECO:0000256" key="1">
    <source>
        <dbReference type="ARBA" id="ARBA00010923"/>
    </source>
</evidence>
<dbReference type="Proteomes" id="UP000193303">
    <property type="component" value="Unassembled WGS sequence"/>
</dbReference>
<comment type="similarity">
    <text evidence="1">Belongs to the type-I restriction system S methylase family.</text>
</comment>
<sequence length="297" mass="32997">MHSPQLADNLRRALLQAAIEGKLTERQADDGHAQDLLKQIQAEKAALLKAGRLKKSKALPEIGEDEKPFAIPENWVWVRLGEIANFTYGHIAKAQDVGDVRFVRISDIGADGRLMPENAKYVALNDESKRFLLKKNDLLMARTGGTYGKTMVFNEDYPAVYAGFLIKIDFKPMLVNPYYYWHFAQSEVFRSQAAKLVAGSTQPQFNANSLQLVKMPIPPLAEQARIVAKLDALLAETDALKAQETALADAQKNFPKMLRASLLQAAIEGKLTERESGDGHAQELLQQIQAEKAAQIQ</sequence>
<dbReference type="AlphaFoldDB" id="A0A1X3DHF5"/>
<dbReference type="PANTHER" id="PTHR43140">
    <property type="entry name" value="TYPE-1 RESTRICTION ENZYME ECOKI SPECIFICITY PROTEIN"/>
    <property type="match status" value="1"/>
</dbReference>
<dbReference type="GO" id="GO:0003677">
    <property type="term" value="F:DNA binding"/>
    <property type="evidence" value="ECO:0007669"/>
    <property type="project" value="UniProtKB-KW"/>
</dbReference>
<protein>
    <recommendedName>
        <fullName evidence="4">Type I restriction modification DNA specificity domain-containing protein</fullName>
    </recommendedName>
</protein>
<organism evidence="5 6">
    <name type="scientific">Neisseria dumasiana</name>
    <dbReference type="NCBI Taxonomy" id="1931275"/>
    <lineage>
        <taxon>Bacteria</taxon>
        <taxon>Pseudomonadati</taxon>
        <taxon>Pseudomonadota</taxon>
        <taxon>Betaproteobacteria</taxon>
        <taxon>Neisseriales</taxon>
        <taxon>Neisseriaceae</taxon>
        <taxon>Neisseria</taxon>
    </lineage>
</organism>
<dbReference type="Pfam" id="PF01420">
    <property type="entry name" value="Methylase_S"/>
    <property type="match status" value="1"/>
</dbReference>
<evidence type="ECO:0000256" key="3">
    <source>
        <dbReference type="ARBA" id="ARBA00023125"/>
    </source>
</evidence>
<evidence type="ECO:0000259" key="4">
    <source>
        <dbReference type="Pfam" id="PF01420"/>
    </source>
</evidence>
<reference evidence="6" key="1">
    <citation type="submission" date="2017-01" db="EMBL/GenBank/DDBJ databases">
        <authorList>
            <person name="Mah S.A."/>
            <person name="Swanson W.J."/>
            <person name="Moy G.W."/>
            <person name="Vacquier V.D."/>
        </authorList>
    </citation>
    <scope>NUCLEOTIDE SEQUENCE [LARGE SCALE GENOMIC DNA]</scope>
    <source>
        <strain evidence="6">124861</strain>
    </source>
</reference>
<comment type="caution">
    <text evidence="5">The sequence shown here is derived from an EMBL/GenBank/DDBJ whole genome shotgun (WGS) entry which is preliminary data.</text>
</comment>
<dbReference type="InterPro" id="IPR000055">
    <property type="entry name" value="Restrct_endonuc_typeI_TRD"/>
</dbReference>
<dbReference type="PANTHER" id="PTHR43140:SF1">
    <property type="entry name" value="TYPE I RESTRICTION ENZYME ECOKI SPECIFICITY SUBUNIT"/>
    <property type="match status" value="1"/>
</dbReference>
<dbReference type="GO" id="GO:0009307">
    <property type="term" value="P:DNA restriction-modification system"/>
    <property type="evidence" value="ECO:0007669"/>
    <property type="project" value="UniProtKB-KW"/>
</dbReference>
<evidence type="ECO:0000313" key="5">
    <source>
        <dbReference type="EMBL" id="OSI19846.1"/>
    </source>
</evidence>
<keyword evidence="2" id="KW-0680">Restriction system</keyword>
<dbReference type="InterPro" id="IPR044946">
    <property type="entry name" value="Restrct_endonuc_typeI_TRD_sf"/>
</dbReference>
<accession>A0A1X3DHF5</accession>
<dbReference type="CDD" id="cd17521">
    <property type="entry name" value="RMtype1_S_Sau13435ORF2165P_TRD2-CR2_like"/>
    <property type="match status" value="1"/>
</dbReference>
<dbReference type="InterPro" id="IPR051212">
    <property type="entry name" value="Type-I_RE_S_subunit"/>
</dbReference>
<proteinExistence type="inferred from homology"/>
<gene>
    <name evidence="5" type="ORF">BV912_08070</name>
</gene>
<dbReference type="SUPFAM" id="SSF116734">
    <property type="entry name" value="DNA methylase specificity domain"/>
    <property type="match status" value="1"/>
</dbReference>
<dbReference type="OrthoDB" id="5298944at2"/>
<evidence type="ECO:0000313" key="6">
    <source>
        <dbReference type="Proteomes" id="UP000193303"/>
    </source>
</evidence>
<evidence type="ECO:0000256" key="2">
    <source>
        <dbReference type="ARBA" id="ARBA00022747"/>
    </source>
</evidence>
<keyword evidence="3" id="KW-0238">DNA-binding</keyword>